<evidence type="ECO:0000259" key="6">
    <source>
        <dbReference type="PROSITE" id="PS51178"/>
    </source>
</evidence>
<keyword evidence="3 5" id="KW-0472">Membrane</keyword>
<keyword evidence="8" id="KW-1185">Reference proteome</keyword>
<protein>
    <submittedName>
        <fullName evidence="7">PASTA domain-containing protein</fullName>
    </submittedName>
</protein>
<dbReference type="Gene3D" id="3.40.710.10">
    <property type="entry name" value="DD-peptidase/beta-lactamase superfamily"/>
    <property type="match status" value="1"/>
</dbReference>
<feature type="region of interest" description="Disordered" evidence="4">
    <location>
        <begin position="107"/>
        <end position="127"/>
    </location>
</feature>
<dbReference type="Pfam" id="PF00905">
    <property type="entry name" value="Transpeptidase"/>
    <property type="match status" value="1"/>
</dbReference>
<evidence type="ECO:0000256" key="1">
    <source>
        <dbReference type="ARBA" id="ARBA00004370"/>
    </source>
</evidence>
<comment type="similarity">
    <text evidence="2">Belongs to the transpeptidase family.</text>
</comment>
<evidence type="ECO:0000313" key="8">
    <source>
        <dbReference type="Proteomes" id="UP000660021"/>
    </source>
</evidence>
<reference evidence="7 8" key="1">
    <citation type="submission" date="2020-08" db="EMBL/GenBank/DDBJ databases">
        <title>Genome public.</title>
        <authorList>
            <person name="Liu C."/>
            <person name="Sun Q."/>
        </authorList>
    </citation>
    <scope>NUCLEOTIDE SEQUENCE [LARGE SCALE GENOMIC DNA]</scope>
    <source>
        <strain evidence="7 8">New-38</strain>
    </source>
</reference>
<keyword evidence="5" id="KW-1133">Transmembrane helix</keyword>
<feature type="domain" description="PASTA" evidence="6">
    <location>
        <begin position="665"/>
        <end position="725"/>
    </location>
</feature>
<dbReference type="Pfam" id="PF03717">
    <property type="entry name" value="PBP_dimer"/>
    <property type="match status" value="1"/>
</dbReference>
<feature type="compositionally biased region" description="Basic and acidic residues" evidence="4">
    <location>
        <begin position="107"/>
        <end position="124"/>
    </location>
</feature>
<organism evidence="7 8">
    <name type="scientific">Pseudoflavonifractor hominis</name>
    <dbReference type="NCBI Taxonomy" id="2763059"/>
    <lineage>
        <taxon>Bacteria</taxon>
        <taxon>Bacillati</taxon>
        <taxon>Bacillota</taxon>
        <taxon>Clostridia</taxon>
        <taxon>Eubacteriales</taxon>
        <taxon>Oscillospiraceae</taxon>
        <taxon>Pseudoflavonifractor</taxon>
    </lineage>
</organism>
<dbReference type="CDD" id="cd06577">
    <property type="entry name" value="PASTA_pknB"/>
    <property type="match status" value="1"/>
</dbReference>
<dbReference type="Gene3D" id="3.30.10.20">
    <property type="match status" value="2"/>
</dbReference>
<dbReference type="PANTHER" id="PTHR30627:SF1">
    <property type="entry name" value="PEPTIDOGLYCAN D,D-TRANSPEPTIDASE FTSI"/>
    <property type="match status" value="1"/>
</dbReference>
<evidence type="ECO:0000256" key="4">
    <source>
        <dbReference type="SAM" id="MobiDB-lite"/>
    </source>
</evidence>
<dbReference type="InterPro" id="IPR050515">
    <property type="entry name" value="Beta-lactam/transpept"/>
</dbReference>
<comment type="subcellular location">
    <subcellularLocation>
        <location evidence="1">Membrane</location>
    </subcellularLocation>
</comment>
<gene>
    <name evidence="7" type="ORF">H8S34_01135</name>
</gene>
<dbReference type="PROSITE" id="PS51178">
    <property type="entry name" value="PASTA"/>
    <property type="match status" value="2"/>
</dbReference>
<dbReference type="EMBL" id="JACOPR010000001">
    <property type="protein sequence ID" value="MBC5729439.1"/>
    <property type="molecule type" value="Genomic_DNA"/>
</dbReference>
<sequence length="803" mass="87137">MRNDKKRPQPDRKANRTILMRTLFLMVVCGVVAFIPLFIRLYSIQIVQHDELEAKALDQQTWDQAVTANRGTIYDSKGSPLAMSAEAYYIQLAPREIIERQQEYREKVEKAQAESDPEKREKLMPDYPEPTNESIAENLSAILGVGQEEILKRLAKTNSAYEVIKSQVERDVADQVRSYASENGLSEGIYVQPSSKRYYPNNSLAAQVIGWVNYENNTVSHGAYGMEAIYDEELGGKVGRVVTAKNGRGTQMLYRYEDYEDAIDGNDLHLTIDATIQYYCERVLAEGIEKFEVQDGGFAIAMDPKTGAILAWANSPTYDLNNPRTISDPVLSAKLDAIKNDSSLSDEERSKQSTELLYEQWSNKAINEPYEPGSTFKSMVLAAALEEGVVSESDTFVCTGSATVADRTIKCSKRTGHGTQTLAQAVANSCNPAFIAIGQRLGAEKFYEYVEDFGFLSQTGIDMMGEPNYSVFWSEDLFTSANGITNLATASFGQRFKVTPIQLLTAAASVVNGGHLMKPYVMESITDANGNILQHTEPTEVRQVISEQTSERCRSILEGVVKPPGTGKGAYVAGYRIGGKTGSSETEEKDHTIVSFLGFAPADDPQVIVLLAYDNPKPVAPGANTTAGGWYISGGSMAAPQAGKLLTDILDYMGVAKQYTEEEKAAMDMVVPSVLGMTQANATARLKESGLDVRVEGEGDTVTAQIPAQGVAIPGGSQVILYMGVEKPTDKVTVPNVVGMNREQAQTAMTNAGLYLKSTGLTVGSDVKAESQTITAGTQVERGTVVEVHFIQSTASGGAGTGI</sequence>
<dbReference type="Pfam" id="PF03793">
    <property type="entry name" value="PASTA"/>
    <property type="match status" value="2"/>
</dbReference>
<evidence type="ECO:0000256" key="5">
    <source>
        <dbReference type="SAM" id="Phobius"/>
    </source>
</evidence>
<feature type="transmembrane region" description="Helical" evidence="5">
    <location>
        <begin position="21"/>
        <end position="42"/>
    </location>
</feature>
<dbReference type="InterPro" id="IPR012338">
    <property type="entry name" value="Beta-lactam/transpept-like"/>
</dbReference>
<dbReference type="InterPro" id="IPR036138">
    <property type="entry name" value="PBP_dimer_sf"/>
</dbReference>
<evidence type="ECO:0000256" key="3">
    <source>
        <dbReference type="ARBA" id="ARBA00023136"/>
    </source>
</evidence>
<keyword evidence="5" id="KW-0812">Transmembrane</keyword>
<dbReference type="SUPFAM" id="SSF56519">
    <property type="entry name" value="Penicillin binding protein dimerisation domain"/>
    <property type="match status" value="1"/>
</dbReference>
<dbReference type="Proteomes" id="UP000660021">
    <property type="component" value="Unassembled WGS sequence"/>
</dbReference>
<dbReference type="InterPro" id="IPR001460">
    <property type="entry name" value="PCN-bd_Tpept"/>
</dbReference>
<dbReference type="SUPFAM" id="SSF54184">
    <property type="entry name" value="Penicillin-binding protein 2x (pbp-2x), c-terminal domain"/>
    <property type="match status" value="1"/>
</dbReference>
<dbReference type="CDD" id="cd06576">
    <property type="entry name" value="PASTA_Pbp2x-like_1"/>
    <property type="match status" value="1"/>
</dbReference>
<evidence type="ECO:0000256" key="2">
    <source>
        <dbReference type="ARBA" id="ARBA00007171"/>
    </source>
</evidence>
<feature type="domain" description="PASTA" evidence="6">
    <location>
        <begin position="728"/>
        <end position="792"/>
    </location>
</feature>
<accession>A0ABR7HPJ3</accession>
<dbReference type="InterPro" id="IPR005311">
    <property type="entry name" value="PBP_dimer"/>
</dbReference>
<evidence type="ECO:0000313" key="7">
    <source>
        <dbReference type="EMBL" id="MBC5729439.1"/>
    </source>
</evidence>
<comment type="caution">
    <text evidence="7">The sequence shown here is derived from an EMBL/GenBank/DDBJ whole genome shotgun (WGS) entry which is preliminary data.</text>
</comment>
<proteinExistence type="inferred from homology"/>
<dbReference type="PANTHER" id="PTHR30627">
    <property type="entry name" value="PEPTIDOGLYCAN D,D-TRANSPEPTIDASE"/>
    <property type="match status" value="1"/>
</dbReference>
<dbReference type="Gene3D" id="3.90.1310.10">
    <property type="entry name" value="Penicillin-binding protein 2a (Domain 2)"/>
    <property type="match status" value="1"/>
</dbReference>
<dbReference type="InterPro" id="IPR005543">
    <property type="entry name" value="PASTA_dom"/>
</dbReference>
<name>A0ABR7HPJ3_9FIRM</name>
<dbReference type="SUPFAM" id="SSF56601">
    <property type="entry name" value="beta-lactamase/transpeptidase-like"/>
    <property type="match status" value="1"/>
</dbReference>
<dbReference type="SMART" id="SM00740">
    <property type="entry name" value="PASTA"/>
    <property type="match status" value="2"/>
</dbReference>